<organism evidence="2 3">
    <name type="scientific">Rhynchophorus ferrugineus</name>
    <name type="common">Red palm weevil</name>
    <name type="synonym">Curculio ferrugineus</name>
    <dbReference type="NCBI Taxonomy" id="354439"/>
    <lineage>
        <taxon>Eukaryota</taxon>
        <taxon>Metazoa</taxon>
        <taxon>Ecdysozoa</taxon>
        <taxon>Arthropoda</taxon>
        <taxon>Hexapoda</taxon>
        <taxon>Insecta</taxon>
        <taxon>Pterygota</taxon>
        <taxon>Neoptera</taxon>
        <taxon>Endopterygota</taxon>
        <taxon>Coleoptera</taxon>
        <taxon>Polyphaga</taxon>
        <taxon>Cucujiformia</taxon>
        <taxon>Curculionidae</taxon>
        <taxon>Dryophthorinae</taxon>
        <taxon>Rhynchophorus</taxon>
    </lineage>
</organism>
<protein>
    <submittedName>
        <fullName evidence="2">Uncharacterized protein</fullName>
    </submittedName>
</protein>
<accession>A0A834IVL3</accession>
<proteinExistence type="predicted"/>
<dbReference type="EMBL" id="JAACXV010000070">
    <property type="protein sequence ID" value="KAF7284738.1"/>
    <property type="molecule type" value="Genomic_DNA"/>
</dbReference>
<reference evidence="2" key="1">
    <citation type="submission" date="2020-08" db="EMBL/GenBank/DDBJ databases">
        <title>Genome sequencing and assembly of the red palm weevil Rhynchophorus ferrugineus.</title>
        <authorList>
            <person name="Dias G.B."/>
            <person name="Bergman C.M."/>
            <person name="Manee M."/>
        </authorList>
    </citation>
    <scope>NUCLEOTIDE SEQUENCE</scope>
    <source>
        <strain evidence="2">AA-2017</strain>
        <tissue evidence="2">Whole larva</tissue>
    </source>
</reference>
<dbReference type="AlphaFoldDB" id="A0A834IVL3"/>
<feature type="compositionally biased region" description="Polar residues" evidence="1">
    <location>
        <begin position="52"/>
        <end position="69"/>
    </location>
</feature>
<name>A0A834IVL3_RHYFE</name>
<gene>
    <name evidence="2" type="ORF">GWI33_021608</name>
</gene>
<evidence type="ECO:0000256" key="1">
    <source>
        <dbReference type="SAM" id="MobiDB-lite"/>
    </source>
</evidence>
<evidence type="ECO:0000313" key="2">
    <source>
        <dbReference type="EMBL" id="KAF7284738.1"/>
    </source>
</evidence>
<comment type="caution">
    <text evidence="2">The sequence shown here is derived from an EMBL/GenBank/DDBJ whole genome shotgun (WGS) entry which is preliminary data.</text>
</comment>
<evidence type="ECO:0000313" key="3">
    <source>
        <dbReference type="Proteomes" id="UP000625711"/>
    </source>
</evidence>
<feature type="region of interest" description="Disordered" evidence="1">
    <location>
        <begin position="37"/>
        <end position="69"/>
    </location>
</feature>
<keyword evidence="3" id="KW-1185">Reference proteome</keyword>
<dbReference type="Proteomes" id="UP000625711">
    <property type="component" value="Unassembled WGS sequence"/>
</dbReference>
<sequence>MTITRVLLEKHLSLPEEALFNYLPSLPLTPPLLKSISNRGGGLPPDIHSKNNDTSTCYESTPPTNQPPLRSSARLGWIRFRINRFVTCRFFFGDG</sequence>